<evidence type="ECO:0000259" key="10">
    <source>
        <dbReference type="PROSITE" id="PS50893"/>
    </source>
</evidence>
<evidence type="ECO:0000256" key="1">
    <source>
        <dbReference type="ARBA" id="ARBA00004651"/>
    </source>
</evidence>
<dbReference type="Pfam" id="PF00005">
    <property type="entry name" value="ABC_tran"/>
    <property type="match status" value="1"/>
</dbReference>
<gene>
    <name evidence="12" type="ORF">CPLFYP93_01738</name>
</gene>
<dbReference type="InterPro" id="IPR003593">
    <property type="entry name" value="AAA+_ATPase"/>
</dbReference>
<feature type="transmembrane region" description="Helical" evidence="9">
    <location>
        <begin position="161"/>
        <end position="177"/>
    </location>
</feature>
<keyword evidence="5" id="KW-0547">Nucleotide-binding</keyword>
<dbReference type="GO" id="GO:0015421">
    <property type="term" value="F:ABC-type oligopeptide transporter activity"/>
    <property type="evidence" value="ECO:0007669"/>
    <property type="project" value="TreeGrafter"/>
</dbReference>
<feature type="domain" description="ABC transporter" evidence="10">
    <location>
        <begin position="335"/>
        <end position="573"/>
    </location>
</feature>
<keyword evidence="4 9" id="KW-0812">Transmembrane</keyword>
<dbReference type="SUPFAM" id="SSF90123">
    <property type="entry name" value="ABC transporter transmembrane region"/>
    <property type="match status" value="1"/>
</dbReference>
<dbReference type="CDD" id="cd18548">
    <property type="entry name" value="ABC_6TM_Tm287_like"/>
    <property type="match status" value="1"/>
</dbReference>
<organism evidence="12">
    <name type="scientific">Clostridium paraputrificum</name>
    <dbReference type="NCBI Taxonomy" id="29363"/>
    <lineage>
        <taxon>Bacteria</taxon>
        <taxon>Bacillati</taxon>
        <taxon>Bacillota</taxon>
        <taxon>Clostridia</taxon>
        <taxon>Eubacteriales</taxon>
        <taxon>Clostridiaceae</taxon>
        <taxon>Clostridium</taxon>
    </lineage>
</organism>
<dbReference type="PANTHER" id="PTHR43394">
    <property type="entry name" value="ATP-DEPENDENT PERMEASE MDL1, MITOCHONDRIAL"/>
    <property type="match status" value="1"/>
</dbReference>
<feature type="transmembrane region" description="Helical" evidence="9">
    <location>
        <begin position="12"/>
        <end position="35"/>
    </location>
</feature>
<evidence type="ECO:0000256" key="6">
    <source>
        <dbReference type="ARBA" id="ARBA00022840"/>
    </source>
</evidence>
<dbReference type="InterPro" id="IPR027417">
    <property type="entry name" value="P-loop_NTPase"/>
</dbReference>
<dbReference type="EC" id="3.6.3.-" evidence="12"/>
<dbReference type="Gene3D" id="3.40.50.300">
    <property type="entry name" value="P-loop containing nucleotide triphosphate hydrolases"/>
    <property type="match status" value="1"/>
</dbReference>
<dbReference type="GO" id="GO:0005886">
    <property type="term" value="C:plasma membrane"/>
    <property type="evidence" value="ECO:0007669"/>
    <property type="project" value="UniProtKB-SubCell"/>
</dbReference>
<keyword evidence="7 9" id="KW-1133">Transmembrane helix</keyword>
<evidence type="ECO:0000256" key="8">
    <source>
        <dbReference type="ARBA" id="ARBA00023136"/>
    </source>
</evidence>
<dbReference type="InterPro" id="IPR039421">
    <property type="entry name" value="Type_1_exporter"/>
</dbReference>
<keyword evidence="3" id="KW-1003">Cell membrane</keyword>
<keyword evidence="6 12" id="KW-0067">ATP-binding</keyword>
<evidence type="ECO:0000259" key="11">
    <source>
        <dbReference type="PROSITE" id="PS50929"/>
    </source>
</evidence>
<reference evidence="12" key="1">
    <citation type="submission" date="2019-11" db="EMBL/GenBank/DDBJ databases">
        <authorList>
            <person name="Feng L."/>
        </authorList>
    </citation>
    <scope>NUCLEOTIDE SEQUENCE</scope>
    <source>
        <strain evidence="12">CParaputrificumLFYP93</strain>
    </source>
</reference>
<name>A0A6N3D785_9CLOT</name>
<dbReference type="InterPro" id="IPR011527">
    <property type="entry name" value="ABC1_TM_dom"/>
</dbReference>
<dbReference type="RefSeq" id="WP_421757239.1">
    <property type="nucleotide sequence ID" value="NZ_CACRTV010000044.1"/>
</dbReference>
<keyword evidence="12" id="KW-0378">Hydrolase</keyword>
<dbReference type="Pfam" id="PF00664">
    <property type="entry name" value="ABC_membrane"/>
    <property type="match status" value="1"/>
</dbReference>
<feature type="domain" description="ABC transmembrane type-1" evidence="11">
    <location>
        <begin position="19"/>
        <end position="301"/>
    </location>
</feature>
<feature type="transmembrane region" description="Helical" evidence="9">
    <location>
        <begin position="136"/>
        <end position="155"/>
    </location>
</feature>
<evidence type="ECO:0000256" key="3">
    <source>
        <dbReference type="ARBA" id="ARBA00022475"/>
    </source>
</evidence>
<accession>A0A6N3D785</accession>
<evidence type="ECO:0000256" key="4">
    <source>
        <dbReference type="ARBA" id="ARBA00022692"/>
    </source>
</evidence>
<dbReference type="SUPFAM" id="SSF52540">
    <property type="entry name" value="P-loop containing nucleoside triphosphate hydrolases"/>
    <property type="match status" value="1"/>
</dbReference>
<dbReference type="FunFam" id="3.40.50.300:FF:000221">
    <property type="entry name" value="Multidrug ABC transporter ATP-binding protein"/>
    <property type="match status" value="1"/>
</dbReference>
<keyword evidence="2" id="KW-0813">Transport</keyword>
<dbReference type="InterPro" id="IPR003439">
    <property type="entry name" value="ABC_transporter-like_ATP-bd"/>
</dbReference>
<keyword evidence="8 9" id="KW-0472">Membrane</keyword>
<evidence type="ECO:0000256" key="7">
    <source>
        <dbReference type="ARBA" id="ARBA00022989"/>
    </source>
</evidence>
<dbReference type="EMBL" id="CACRTV010000044">
    <property type="protein sequence ID" value="VYU23128.1"/>
    <property type="molecule type" value="Genomic_DNA"/>
</dbReference>
<dbReference type="PANTHER" id="PTHR43394:SF1">
    <property type="entry name" value="ATP-BINDING CASSETTE SUB-FAMILY B MEMBER 10, MITOCHONDRIAL"/>
    <property type="match status" value="1"/>
</dbReference>
<dbReference type="InterPro" id="IPR036640">
    <property type="entry name" value="ABC1_TM_sf"/>
</dbReference>
<dbReference type="AlphaFoldDB" id="A0A6N3D785"/>
<dbReference type="PROSITE" id="PS00211">
    <property type="entry name" value="ABC_TRANSPORTER_1"/>
    <property type="match status" value="1"/>
</dbReference>
<sequence length="579" mass="63948">MATLKKFKPYFSSLGILVFIAPIFMILEVLCELIQPYLLQLVINRGIKNNDKTLIVELGALMIFIAVVGVLLGILNTYNSSKISTVFAMNLREGTFDKIQRLSFRNIDELSISNLIVVLTNDINQLQNFVMSGTRILIRSPLLFIGSIILGIITAPRLSPIYLVIILAISTVLFLIIKKSYPLFYGAQQGLDDMNTTLKENFDGIMAVKSFVQENNEKEKFKGKSSNLAKLNTSTSRIVGTVLPIFLACINLGIVAILWFGGKSAINNVLPIGSLVAFINYLSQLLVALIIASLLFMNFTRAMVSAKRVENIMNATSDVVFMNTSKNADDIRGDIIFENVSFDYDETDGFEEYALKDVNLHIKEGEFVGIIGATGSGKSTLVNLIPRFYDPTSGKVLLDGMDIRNYNEATLRKNISIVLQSATLFSGTVKSNIVQGDLDAVEDDITRAAKIAQAKEFIDRLPENYESIVYQRGNNLSGGQKQRISIARGLVGNPKILILDDSTSALDAKSESLVKKALNRELKNTTTIMVAQKISSIIDADKIVLIDQGQILAVGRHEELMNNSVHYKNIYNTQLGEEA</sequence>
<feature type="transmembrane region" description="Helical" evidence="9">
    <location>
        <begin position="55"/>
        <end position="75"/>
    </location>
</feature>
<feature type="transmembrane region" description="Helical" evidence="9">
    <location>
        <begin position="272"/>
        <end position="297"/>
    </location>
</feature>
<dbReference type="GO" id="GO:0016887">
    <property type="term" value="F:ATP hydrolysis activity"/>
    <property type="evidence" value="ECO:0007669"/>
    <property type="project" value="InterPro"/>
</dbReference>
<dbReference type="SMART" id="SM00382">
    <property type="entry name" value="AAA"/>
    <property type="match status" value="1"/>
</dbReference>
<feature type="transmembrane region" description="Helical" evidence="9">
    <location>
        <begin position="238"/>
        <end position="260"/>
    </location>
</feature>
<evidence type="ECO:0000256" key="9">
    <source>
        <dbReference type="SAM" id="Phobius"/>
    </source>
</evidence>
<dbReference type="PROSITE" id="PS50929">
    <property type="entry name" value="ABC_TM1F"/>
    <property type="match status" value="1"/>
</dbReference>
<evidence type="ECO:0000256" key="5">
    <source>
        <dbReference type="ARBA" id="ARBA00022741"/>
    </source>
</evidence>
<evidence type="ECO:0000313" key="12">
    <source>
        <dbReference type="EMBL" id="VYU23128.1"/>
    </source>
</evidence>
<dbReference type="GO" id="GO:0005524">
    <property type="term" value="F:ATP binding"/>
    <property type="evidence" value="ECO:0007669"/>
    <property type="project" value="UniProtKB-KW"/>
</dbReference>
<dbReference type="PROSITE" id="PS50893">
    <property type="entry name" value="ABC_TRANSPORTER_2"/>
    <property type="match status" value="1"/>
</dbReference>
<proteinExistence type="predicted"/>
<dbReference type="InterPro" id="IPR017871">
    <property type="entry name" value="ABC_transporter-like_CS"/>
</dbReference>
<comment type="subcellular location">
    <subcellularLocation>
        <location evidence="1">Cell membrane</location>
        <topology evidence="1">Multi-pass membrane protein</topology>
    </subcellularLocation>
</comment>
<dbReference type="Gene3D" id="1.20.1560.10">
    <property type="entry name" value="ABC transporter type 1, transmembrane domain"/>
    <property type="match status" value="1"/>
</dbReference>
<evidence type="ECO:0000256" key="2">
    <source>
        <dbReference type="ARBA" id="ARBA00022448"/>
    </source>
</evidence>
<protein>
    <submittedName>
        <fullName evidence="12">Multidrug export ATP-binding/permease protein</fullName>
        <ecNumber evidence="12">3.6.3.-</ecNumber>
    </submittedName>
</protein>